<dbReference type="EMBL" id="PFBO01000020">
    <property type="protein sequence ID" value="PIT90712.1"/>
    <property type="molecule type" value="Genomic_DNA"/>
</dbReference>
<dbReference type="Proteomes" id="UP000230543">
    <property type="component" value="Unassembled WGS sequence"/>
</dbReference>
<organism evidence="1 2">
    <name type="scientific">Candidatus Komeilibacteria bacterium CG10_big_fil_rev_8_21_14_0_10_41_13</name>
    <dbReference type="NCBI Taxonomy" id="1974476"/>
    <lineage>
        <taxon>Bacteria</taxon>
        <taxon>Candidatus Komeiliibacteriota</taxon>
    </lineage>
</organism>
<comment type="caution">
    <text evidence="1">The sequence shown here is derived from an EMBL/GenBank/DDBJ whole genome shotgun (WGS) entry which is preliminary data.</text>
</comment>
<evidence type="ECO:0008006" key="3">
    <source>
        <dbReference type="Google" id="ProtNLM"/>
    </source>
</evidence>
<evidence type="ECO:0000313" key="2">
    <source>
        <dbReference type="Proteomes" id="UP000230543"/>
    </source>
</evidence>
<dbReference type="PANTHER" id="PTHR11373">
    <property type="entry name" value="DEOXYNUCLEOSIDE TRIPHOSPHATE TRIPHOSPHOHYDROLASE"/>
    <property type="match status" value="1"/>
</dbReference>
<dbReference type="GO" id="GO:0008832">
    <property type="term" value="F:dGTPase activity"/>
    <property type="evidence" value="ECO:0007669"/>
    <property type="project" value="TreeGrafter"/>
</dbReference>
<dbReference type="GO" id="GO:0006203">
    <property type="term" value="P:dGTP catabolic process"/>
    <property type="evidence" value="ECO:0007669"/>
    <property type="project" value="TreeGrafter"/>
</dbReference>
<dbReference type="AlphaFoldDB" id="A0A2M6WD55"/>
<reference evidence="2" key="1">
    <citation type="submission" date="2017-09" db="EMBL/GenBank/DDBJ databases">
        <title>Depth-based differentiation of microbial function through sediment-hosted aquifers and enrichment of novel symbionts in the deep terrestrial subsurface.</title>
        <authorList>
            <person name="Probst A.J."/>
            <person name="Ladd B."/>
            <person name="Jarett J.K."/>
            <person name="Geller-Mcgrath D.E."/>
            <person name="Sieber C.M.K."/>
            <person name="Emerson J.B."/>
            <person name="Anantharaman K."/>
            <person name="Thomas B.C."/>
            <person name="Malmstrom R."/>
            <person name="Stieglmeier M."/>
            <person name="Klingl A."/>
            <person name="Woyke T."/>
            <person name="Ryan C.M."/>
            <person name="Banfield J.F."/>
        </authorList>
    </citation>
    <scope>NUCLEOTIDE SEQUENCE [LARGE SCALE GENOMIC DNA]</scope>
</reference>
<accession>A0A2M6WD55</accession>
<dbReference type="PANTHER" id="PTHR11373:SF41">
    <property type="entry name" value="METAL-DEPENDENT PHOSPHOHYDROLASE"/>
    <property type="match status" value="1"/>
</dbReference>
<sequence length="333" mass="39121">MEIQDPLYGKIKIEDPLITELIETPEMQRLKKIHNNGIYFYFYPAANWKKFDHSVGVWYLLKKFGASREEQIAGLLHDISHKVMAHVMDHFYGSQIKSDHQDSIHLQVMNAGKVEQILKQNNFDTFSLSDLGSWALLDNELPNLCVDRLEYTLRDSLQINFSDLNLHKEILNNLYQTDNGLTFKTLSAAKKFADLSHKMQTEFWHINWGCYSYELMAEIIKYALNNNYISEDHFWLGDQEMIDLLDSKNDPWIEEKLGRFKNIMKTSLIGSKKDYDLILPYKCRIVDPWIGGWRLSEIDEEFKKKFEAEVARAKEGHYIKLNKLKNEASLKKK</sequence>
<proteinExistence type="predicted"/>
<evidence type="ECO:0000313" key="1">
    <source>
        <dbReference type="EMBL" id="PIT90712.1"/>
    </source>
</evidence>
<dbReference type="InterPro" id="IPR050135">
    <property type="entry name" value="dGTPase-like"/>
</dbReference>
<dbReference type="SUPFAM" id="SSF109604">
    <property type="entry name" value="HD-domain/PDEase-like"/>
    <property type="match status" value="1"/>
</dbReference>
<name>A0A2M6WD55_9BACT</name>
<protein>
    <recommendedName>
        <fullName evidence="3">HD/PDEase domain-containing protein</fullName>
    </recommendedName>
</protein>
<dbReference type="Gene3D" id="1.10.3210.10">
    <property type="entry name" value="Hypothetical protein af1432"/>
    <property type="match status" value="1"/>
</dbReference>
<gene>
    <name evidence="1" type="ORF">COU22_00585</name>
</gene>